<dbReference type="InterPro" id="IPR054207">
    <property type="entry name" value="DUF6913"/>
</dbReference>
<proteinExistence type="predicted"/>
<dbReference type="EMBL" id="BMIC01000002">
    <property type="protein sequence ID" value="GFZ86467.1"/>
    <property type="molecule type" value="Genomic_DNA"/>
</dbReference>
<keyword evidence="2" id="KW-1185">Reference proteome</keyword>
<comment type="caution">
    <text evidence="1">The sequence shown here is derived from an EMBL/GenBank/DDBJ whole genome shotgun (WGS) entry which is preliminary data.</text>
</comment>
<reference evidence="1 2" key="1">
    <citation type="journal article" date="2014" name="Int. J. Syst. Evol. Microbiol.">
        <title>Complete genome sequence of Corynebacterium casei LMG S-19264T (=DSM 44701T), isolated from a smear-ripened cheese.</title>
        <authorList>
            <consortium name="US DOE Joint Genome Institute (JGI-PGF)"/>
            <person name="Walter F."/>
            <person name="Albersmeier A."/>
            <person name="Kalinowski J."/>
            <person name="Ruckert C."/>
        </authorList>
    </citation>
    <scope>NUCLEOTIDE SEQUENCE [LARGE SCALE GENOMIC DNA]</scope>
    <source>
        <strain evidence="1 2">CGMCC 1.15295</strain>
    </source>
</reference>
<organism evidence="1 2">
    <name type="scientific">Aquaticitalea lipolytica</name>
    <dbReference type="NCBI Taxonomy" id="1247562"/>
    <lineage>
        <taxon>Bacteria</taxon>
        <taxon>Pseudomonadati</taxon>
        <taxon>Bacteroidota</taxon>
        <taxon>Flavobacteriia</taxon>
        <taxon>Flavobacteriales</taxon>
        <taxon>Flavobacteriaceae</taxon>
        <taxon>Aquaticitalea</taxon>
    </lineage>
</organism>
<dbReference type="Proteomes" id="UP000598120">
    <property type="component" value="Unassembled WGS sequence"/>
</dbReference>
<dbReference type="Pfam" id="PF21857">
    <property type="entry name" value="DUF6913"/>
    <property type="match status" value="1"/>
</dbReference>
<gene>
    <name evidence="1" type="ORF">GCM10011531_17250</name>
</gene>
<dbReference type="RefSeq" id="WP_188605956.1">
    <property type="nucleotide sequence ID" value="NZ_BMIC01000002.1"/>
</dbReference>
<protein>
    <submittedName>
        <fullName evidence="1">Uncharacterized protein</fullName>
    </submittedName>
</protein>
<dbReference type="AlphaFoldDB" id="A0A8J2XH34"/>
<evidence type="ECO:0000313" key="1">
    <source>
        <dbReference type="EMBL" id="GFZ86467.1"/>
    </source>
</evidence>
<name>A0A8J2XH34_9FLAO</name>
<sequence length="173" mass="20164">MILKAFKKKSNQKYINNILNQRHVAVNSKKIESVGVIFSLDEFGDFDVFRAFLNELNILPPKTKIIAFVDDEKKNTDTLWDTYFTPKDFGWNGKIKNVDLQSFVEKDFDALICFYKQNTIELDLITATSNANFKIGISNKDNRLYDFIIDVNPKNFDVFKTELKKYLTVLNKI</sequence>
<accession>A0A8J2XH34</accession>
<evidence type="ECO:0000313" key="2">
    <source>
        <dbReference type="Proteomes" id="UP000598120"/>
    </source>
</evidence>